<feature type="compositionally biased region" description="Basic residues" evidence="1">
    <location>
        <begin position="26"/>
        <end position="36"/>
    </location>
</feature>
<evidence type="ECO:0000256" key="1">
    <source>
        <dbReference type="SAM" id="MobiDB-lite"/>
    </source>
</evidence>
<proteinExistence type="predicted"/>
<organism evidence="2 3">
    <name type="scientific">Carpinus fangiana</name>
    <dbReference type="NCBI Taxonomy" id="176857"/>
    <lineage>
        <taxon>Eukaryota</taxon>
        <taxon>Viridiplantae</taxon>
        <taxon>Streptophyta</taxon>
        <taxon>Embryophyta</taxon>
        <taxon>Tracheophyta</taxon>
        <taxon>Spermatophyta</taxon>
        <taxon>Magnoliopsida</taxon>
        <taxon>eudicotyledons</taxon>
        <taxon>Gunneridae</taxon>
        <taxon>Pentapetalae</taxon>
        <taxon>rosids</taxon>
        <taxon>fabids</taxon>
        <taxon>Fagales</taxon>
        <taxon>Betulaceae</taxon>
        <taxon>Carpinus</taxon>
    </lineage>
</organism>
<accession>A0A660KNX8</accession>
<dbReference type="Proteomes" id="UP000327013">
    <property type="component" value="Chromosome 4"/>
</dbReference>
<evidence type="ECO:0000313" key="3">
    <source>
        <dbReference type="Proteomes" id="UP000327013"/>
    </source>
</evidence>
<gene>
    <name evidence="2" type="ORF">FH972_010659</name>
</gene>
<keyword evidence="3" id="KW-1185">Reference proteome</keyword>
<feature type="region of interest" description="Disordered" evidence="1">
    <location>
        <begin position="26"/>
        <end position="86"/>
    </location>
</feature>
<evidence type="ECO:0000313" key="2">
    <source>
        <dbReference type="EMBL" id="KAE8038117.1"/>
    </source>
</evidence>
<sequence>MRIEINSFPSLPISITTILPKHRREALPLRKKKKPQKPILEHLVANGTPKASSNGEGCGGKTQSEKESPVEEVVRDMGLGGRGIYR</sequence>
<dbReference type="AlphaFoldDB" id="A0A660KNX8"/>
<name>A0A660KNX8_9ROSI</name>
<dbReference type="EMBL" id="CM017324">
    <property type="protein sequence ID" value="KAE8038117.1"/>
    <property type="molecule type" value="Genomic_DNA"/>
</dbReference>
<reference evidence="2 3" key="1">
    <citation type="submission" date="2019-06" db="EMBL/GenBank/DDBJ databases">
        <title>A chromosomal-level reference genome of Carpinus fangiana (Coryloideae, Betulaceae).</title>
        <authorList>
            <person name="Yang X."/>
            <person name="Wang Z."/>
            <person name="Zhang L."/>
            <person name="Hao G."/>
            <person name="Liu J."/>
            <person name="Yang Y."/>
        </authorList>
    </citation>
    <scope>NUCLEOTIDE SEQUENCE [LARGE SCALE GENOMIC DNA]</scope>
    <source>
        <strain evidence="2">Cfa_2016G</strain>
        <tissue evidence="2">Leaf</tissue>
    </source>
</reference>
<feature type="compositionally biased region" description="Basic and acidic residues" evidence="1">
    <location>
        <begin position="63"/>
        <end position="75"/>
    </location>
</feature>
<protein>
    <submittedName>
        <fullName evidence="2">Uncharacterized protein</fullName>
    </submittedName>
</protein>